<comment type="caution">
    <text evidence="3">The sequence shown here is derived from an EMBL/GenBank/DDBJ whole genome shotgun (WGS) entry which is preliminary data.</text>
</comment>
<accession>A0A9P4GJL7</accession>
<gene>
    <name evidence="3" type="ORF">K460DRAFT_417799</name>
</gene>
<protein>
    <recommendedName>
        <fullName evidence="2">BHLH domain-containing protein</fullName>
    </recommendedName>
</protein>
<proteinExistence type="predicted"/>
<dbReference type="Gene3D" id="4.10.280.10">
    <property type="entry name" value="Helix-loop-helix DNA-binding domain"/>
    <property type="match status" value="1"/>
</dbReference>
<evidence type="ECO:0000313" key="4">
    <source>
        <dbReference type="Proteomes" id="UP000800039"/>
    </source>
</evidence>
<feature type="domain" description="BHLH" evidence="2">
    <location>
        <begin position="18"/>
        <end position="70"/>
    </location>
</feature>
<reference evidence="3" key="1">
    <citation type="submission" date="2020-01" db="EMBL/GenBank/DDBJ databases">
        <authorList>
            <consortium name="DOE Joint Genome Institute"/>
            <person name="Haridas S."/>
            <person name="Albert R."/>
            <person name="Binder M."/>
            <person name="Bloem J."/>
            <person name="Labutti K."/>
            <person name="Salamov A."/>
            <person name="Andreopoulos B."/>
            <person name="Baker S.E."/>
            <person name="Barry K."/>
            <person name="Bills G."/>
            <person name="Bluhm B.H."/>
            <person name="Cannon C."/>
            <person name="Castanera R."/>
            <person name="Culley D.E."/>
            <person name="Daum C."/>
            <person name="Ezra D."/>
            <person name="Gonzalez J.B."/>
            <person name="Henrissat B."/>
            <person name="Kuo A."/>
            <person name="Liang C."/>
            <person name="Lipzen A."/>
            <person name="Lutzoni F."/>
            <person name="Magnuson J."/>
            <person name="Mondo S."/>
            <person name="Nolan M."/>
            <person name="Ohm R."/>
            <person name="Pangilinan J."/>
            <person name="Park H.-J."/>
            <person name="Ramirez L."/>
            <person name="Alfaro M."/>
            <person name="Sun H."/>
            <person name="Tritt A."/>
            <person name="Yoshinaga Y."/>
            <person name="Zwiers L.-H."/>
            <person name="Turgeon B.G."/>
            <person name="Goodwin S.B."/>
            <person name="Spatafora J.W."/>
            <person name="Crous P.W."/>
            <person name="Grigoriev I.V."/>
        </authorList>
    </citation>
    <scope>NUCLEOTIDE SEQUENCE</scope>
    <source>
        <strain evidence="3">CBS 394.84</strain>
    </source>
</reference>
<dbReference type="EMBL" id="ML976616">
    <property type="protein sequence ID" value="KAF1846780.1"/>
    <property type="molecule type" value="Genomic_DNA"/>
</dbReference>
<dbReference type="GeneID" id="63855155"/>
<dbReference type="RefSeq" id="XP_040789343.1">
    <property type="nucleotide sequence ID" value="XM_040937905.1"/>
</dbReference>
<dbReference type="AlphaFoldDB" id="A0A9P4GJL7"/>
<dbReference type="PROSITE" id="PS50888">
    <property type="entry name" value="BHLH"/>
    <property type="match status" value="1"/>
</dbReference>
<name>A0A9P4GJL7_9PLEO</name>
<dbReference type="Proteomes" id="UP000800039">
    <property type="component" value="Unassembled WGS sequence"/>
</dbReference>
<feature type="region of interest" description="Disordered" evidence="1">
    <location>
        <begin position="128"/>
        <end position="150"/>
    </location>
</feature>
<dbReference type="InterPro" id="IPR036638">
    <property type="entry name" value="HLH_DNA-bd_sf"/>
</dbReference>
<organism evidence="3 4">
    <name type="scientific">Cucurbitaria berberidis CBS 394.84</name>
    <dbReference type="NCBI Taxonomy" id="1168544"/>
    <lineage>
        <taxon>Eukaryota</taxon>
        <taxon>Fungi</taxon>
        <taxon>Dikarya</taxon>
        <taxon>Ascomycota</taxon>
        <taxon>Pezizomycotina</taxon>
        <taxon>Dothideomycetes</taxon>
        <taxon>Pleosporomycetidae</taxon>
        <taxon>Pleosporales</taxon>
        <taxon>Pleosporineae</taxon>
        <taxon>Cucurbitariaceae</taxon>
        <taxon>Cucurbitaria</taxon>
    </lineage>
</organism>
<dbReference type="GO" id="GO:0046983">
    <property type="term" value="F:protein dimerization activity"/>
    <property type="evidence" value="ECO:0007669"/>
    <property type="project" value="InterPro"/>
</dbReference>
<dbReference type="OrthoDB" id="8964853at2759"/>
<dbReference type="CDD" id="cd00083">
    <property type="entry name" value="bHLH_SF"/>
    <property type="match status" value="1"/>
</dbReference>
<keyword evidence="4" id="KW-1185">Reference proteome</keyword>
<evidence type="ECO:0000313" key="3">
    <source>
        <dbReference type="EMBL" id="KAF1846780.1"/>
    </source>
</evidence>
<dbReference type="InterPro" id="IPR011598">
    <property type="entry name" value="bHLH_dom"/>
</dbReference>
<dbReference type="Pfam" id="PF00010">
    <property type="entry name" value="HLH"/>
    <property type="match status" value="1"/>
</dbReference>
<sequence length="208" mass="23160">MSGASASRRKRVRTWTSEERAAHRVFEKCRREAFNDSMIQLARHIPSLAGTRRLNKHMIVDHSIARHESQRRLCIAAARSAQALITERDELLAEVNQWRSASAVPLPPREAAPVGQQLHELMTVEGETTGRFPNGFGDNAPENDSGDDQYQEEIDGVSAEEWSANALPGAEEALLSIDYLPPPTLSQDDVSATCLPTMFDSQCLRKCY</sequence>
<evidence type="ECO:0000256" key="1">
    <source>
        <dbReference type="SAM" id="MobiDB-lite"/>
    </source>
</evidence>
<dbReference type="SUPFAM" id="SSF47459">
    <property type="entry name" value="HLH, helix-loop-helix DNA-binding domain"/>
    <property type="match status" value="1"/>
</dbReference>
<evidence type="ECO:0000259" key="2">
    <source>
        <dbReference type="PROSITE" id="PS50888"/>
    </source>
</evidence>